<reference evidence="2 3" key="1">
    <citation type="submission" date="2024-09" db="EMBL/GenBank/DDBJ databases">
        <title>T2T genomes of carrot and Alternaria dauci and their utility for understanding host-pathogen interaction during carrot leaf blight disease.</title>
        <authorList>
            <person name="Liu W."/>
            <person name="Xu S."/>
            <person name="Ou C."/>
            <person name="Liu X."/>
            <person name="Zhuang F."/>
            <person name="Deng X.W."/>
        </authorList>
    </citation>
    <scope>NUCLEOTIDE SEQUENCE [LARGE SCALE GENOMIC DNA]</scope>
    <source>
        <strain evidence="2 3">A2016</strain>
    </source>
</reference>
<organism evidence="2 3">
    <name type="scientific">Alternaria dauci</name>
    <dbReference type="NCBI Taxonomy" id="48095"/>
    <lineage>
        <taxon>Eukaryota</taxon>
        <taxon>Fungi</taxon>
        <taxon>Dikarya</taxon>
        <taxon>Ascomycota</taxon>
        <taxon>Pezizomycotina</taxon>
        <taxon>Dothideomycetes</taxon>
        <taxon>Pleosporomycetidae</taxon>
        <taxon>Pleosporales</taxon>
        <taxon>Pleosporineae</taxon>
        <taxon>Pleosporaceae</taxon>
        <taxon>Alternaria</taxon>
        <taxon>Alternaria sect. Porri</taxon>
    </lineage>
</organism>
<evidence type="ECO:0000256" key="1">
    <source>
        <dbReference type="SAM" id="MobiDB-lite"/>
    </source>
</evidence>
<evidence type="ECO:0000313" key="3">
    <source>
        <dbReference type="Proteomes" id="UP001578633"/>
    </source>
</evidence>
<keyword evidence="3" id="KW-1185">Reference proteome</keyword>
<dbReference type="Proteomes" id="UP001578633">
    <property type="component" value="Chromosome 1"/>
</dbReference>
<gene>
    <name evidence="2" type="ORF">ACET3X_001967</name>
</gene>
<dbReference type="RefSeq" id="XP_069312209.1">
    <property type="nucleotide sequence ID" value="XM_069447317.1"/>
</dbReference>
<protein>
    <submittedName>
        <fullName evidence="2">Uncharacterized protein</fullName>
    </submittedName>
</protein>
<feature type="compositionally biased region" description="Basic and acidic residues" evidence="1">
    <location>
        <begin position="337"/>
        <end position="354"/>
    </location>
</feature>
<name>A0ABR3UZ85_9PLEO</name>
<feature type="region of interest" description="Disordered" evidence="1">
    <location>
        <begin position="328"/>
        <end position="354"/>
    </location>
</feature>
<evidence type="ECO:0000313" key="2">
    <source>
        <dbReference type="EMBL" id="KAL1801625.1"/>
    </source>
</evidence>
<dbReference type="EMBL" id="JBHGVX010000001">
    <property type="protein sequence ID" value="KAL1801625.1"/>
    <property type="molecule type" value="Genomic_DNA"/>
</dbReference>
<sequence length="354" mass="41326">MNNHIKPQWNWDGDFTWDGYFLRMHIKTINPTYDANSPHTWPLIRQVVATGDGADYSGSKFPPQYLAYDRTLVESFKRLQNQPGSSGRMKQHLKKLFLHYPFNYDRHGQLRTYPHMPTDEIEEWKKRMSLVVPNESEEAEYENTTDNDHVEKQTIQIISREVALSKIMKMVEDTNTETLSASRVPELEKGLQRLRHELSSVKYTRDAWKRRAIDLAESIRAAVNKFPERVVDELIYKEKLCKVFNQEQAYSYDLETLVELTMAAHEAAIKEHKTRSDTAKEVSTGLMRDLASRDAKLKKRDEEISSLKSELEQSNRDIFMVLEKMEQRGQAASSKKKVCEDMSEAQRKRMKTDA</sequence>
<proteinExistence type="predicted"/>
<accession>A0ABR3UZ85</accession>
<comment type="caution">
    <text evidence="2">The sequence shown here is derived from an EMBL/GenBank/DDBJ whole genome shotgun (WGS) entry which is preliminary data.</text>
</comment>
<dbReference type="GeneID" id="96082289"/>